<sequence length="181" mass="20137">MQDKHVQPISFSPSPAIERTANGSDKRPSTMQSALHISTQVLPGKKIEISSPELPVGEDVEVFIVAPKTSICSRLSVFNSFESVRSLNKKYDQEQQLISKPLTSKIPSDISVALEALKVIDDYLKPEPGSLCEEMLNDALEGRMRLEATDIQDRMLIQHHAKKYIQQAIATLQRLIPDPSS</sequence>
<evidence type="ECO:0000313" key="2">
    <source>
        <dbReference type="EMBL" id="AFZ18194.1"/>
    </source>
</evidence>
<reference evidence="2 3" key="1">
    <citation type="submission" date="2012-06" db="EMBL/GenBank/DDBJ databases">
        <title>Finished chromosome of genome of Microcoleus sp. PCC 7113.</title>
        <authorList>
            <consortium name="US DOE Joint Genome Institute"/>
            <person name="Gugger M."/>
            <person name="Coursin T."/>
            <person name="Rippka R."/>
            <person name="Tandeau De Marsac N."/>
            <person name="Huntemann M."/>
            <person name="Wei C.-L."/>
            <person name="Han J."/>
            <person name="Detter J.C."/>
            <person name="Han C."/>
            <person name="Tapia R."/>
            <person name="Chen A."/>
            <person name="Kyrpides N."/>
            <person name="Mavromatis K."/>
            <person name="Markowitz V."/>
            <person name="Szeto E."/>
            <person name="Ivanova N."/>
            <person name="Pagani I."/>
            <person name="Pati A."/>
            <person name="Goodwin L."/>
            <person name="Nordberg H.P."/>
            <person name="Cantor M.N."/>
            <person name="Hua S.X."/>
            <person name="Woyke T."/>
            <person name="Kerfeld C.A."/>
        </authorList>
    </citation>
    <scope>NUCLEOTIDE SEQUENCE [LARGE SCALE GENOMIC DNA]</scope>
    <source>
        <strain evidence="2 3">PCC 7113</strain>
    </source>
</reference>
<dbReference type="HOGENOM" id="CLU_1487429_0_0_3"/>
<dbReference type="AlphaFoldDB" id="K9WEK7"/>
<keyword evidence="3" id="KW-1185">Reference proteome</keyword>
<dbReference type="EMBL" id="CP003630">
    <property type="protein sequence ID" value="AFZ18194.1"/>
    <property type="molecule type" value="Genomic_DNA"/>
</dbReference>
<gene>
    <name evidence="2" type="ORF">Mic7113_2391</name>
</gene>
<feature type="region of interest" description="Disordered" evidence="1">
    <location>
        <begin position="1"/>
        <end position="32"/>
    </location>
</feature>
<name>K9WEK7_9CYAN</name>
<accession>K9WEK7</accession>
<organism evidence="2 3">
    <name type="scientific">Allocoleopsis franciscana PCC 7113</name>
    <dbReference type="NCBI Taxonomy" id="1173027"/>
    <lineage>
        <taxon>Bacteria</taxon>
        <taxon>Bacillati</taxon>
        <taxon>Cyanobacteriota</taxon>
        <taxon>Cyanophyceae</taxon>
        <taxon>Coleofasciculales</taxon>
        <taxon>Coleofasciculaceae</taxon>
        <taxon>Allocoleopsis</taxon>
        <taxon>Allocoleopsis franciscana</taxon>
    </lineage>
</organism>
<protein>
    <submittedName>
        <fullName evidence="2">Uncharacterized protein</fullName>
    </submittedName>
</protein>
<proteinExistence type="predicted"/>
<evidence type="ECO:0000313" key="3">
    <source>
        <dbReference type="Proteomes" id="UP000010471"/>
    </source>
</evidence>
<dbReference type="KEGG" id="mic:Mic7113_2391"/>
<dbReference type="Proteomes" id="UP000010471">
    <property type="component" value="Chromosome"/>
</dbReference>
<evidence type="ECO:0000256" key="1">
    <source>
        <dbReference type="SAM" id="MobiDB-lite"/>
    </source>
</evidence>